<dbReference type="EC" id="2.3.1.51" evidence="8"/>
<evidence type="ECO:0000256" key="2">
    <source>
        <dbReference type="ARBA" id="ARBA00022516"/>
    </source>
</evidence>
<dbReference type="PANTHER" id="PTHR10434:SF64">
    <property type="entry name" value="1-ACYL-SN-GLYCEROL-3-PHOSPHATE ACYLTRANSFERASE-RELATED"/>
    <property type="match status" value="1"/>
</dbReference>
<dbReference type="Pfam" id="PF01553">
    <property type="entry name" value="Acyltransferase"/>
    <property type="match status" value="1"/>
</dbReference>
<dbReference type="GO" id="GO:0003841">
    <property type="term" value="F:1-acylglycerol-3-phosphate O-acyltransferase activity"/>
    <property type="evidence" value="ECO:0007669"/>
    <property type="project" value="UniProtKB-EC"/>
</dbReference>
<dbReference type="PANTHER" id="PTHR10434">
    <property type="entry name" value="1-ACYL-SN-GLYCEROL-3-PHOSPHATE ACYLTRANSFERASE"/>
    <property type="match status" value="1"/>
</dbReference>
<keyword evidence="5 8" id="KW-0012">Acyltransferase</keyword>
<feature type="transmembrane region" description="Helical" evidence="6">
    <location>
        <begin position="7"/>
        <end position="28"/>
    </location>
</feature>
<gene>
    <name evidence="8" type="ORF">MNBD_GAMMA21-1652</name>
</gene>
<evidence type="ECO:0000259" key="7">
    <source>
        <dbReference type="SMART" id="SM00563"/>
    </source>
</evidence>
<dbReference type="InterPro" id="IPR002123">
    <property type="entry name" value="Plipid/glycerol_acylTrfase"/>
</dbReference>
<dbReference type="GO" id="GO:0006654">
    <property type="term" value="P:phosphatidic acid biosynthetic process"/>
    <property type="evidence" value="ECO:0007669"/>
    <property type="project" value="TreeGrafter"/>
</dbReference>
<comment type="pathway">
    <text evidence="1">Lipid metabolism.</text>
</comment>
<sequence length="251" mass="28064">MRAIWRGLRVVAHLSLGIVVTSILRIFYGQYWYASDFGRDVVLWWTRKVNRIVGIRIVKYGEPPLPHALYVANHISFFDIIVISAITPTTFISKNAVRYWPLVGQLSSLAGVVFIKRGKRSLIARIIETAARALNSGGSLTVFPEGTTHFSNEPKKFHSGLFQAAIDSQTPIQAIALAYIRDGGHDRAAAYVEGDNLLLTLFLIMARPHTNVHVSFCTATKPDSGDRNTLAQHTRQQIIDARNNKLFVETH</sequence>
<evidence type="ECO:0000256" key="4">
    <source>
        <dbReference type="ARBA" id="ARBA00023098"/>
    </source>
</evidence>
<dbReference type="CDD" id="cd07989">
    <property type="entry name" value="LPLAT_AGPAT-like"/>
    <property type="match status" value="1"/>
</dbReference>
<organism evidence="8">
    <name type="scientific">hydrothermal vent metagenome</name>
    <dbReference type="NCBI Taxonomy" id="652676"/>
    <lineage>
        <taxon>unclassified sequences</taxon>
        <taxon>metagenomes</taxon>
        <taxon>ecological metagenomes</taxon>
    </lineage>
</organism>
<accession>A0A3B1AI81</accession>
<evidence type="ECO:0000256" key="6">
    <source>
        <dbReference type="SAM" id="Phobius"/>
    </source>
</evidence>
<evidence type="ECO:0000256" key="1">
    <source>
        <dbReference type="ARBA" id="ARBA00005189"/>
    </source>
</evidence>
<dbReference type="SMART" id="SM00563">
    <property type="entry name" value="PlsC"/>
    <property type="match status" value="1"/>
</dbReference>
<keyword evidence="6" id="KW-1133">Transmembrane helix</keyword>
<keyword evidence="3 8" id="KW-0808">Transferase</keyword>
<keyword evidence="4" id="KW-0443">Lipid metabolism</keyword>
<feature type="domain" description="Phospholipid/glycerol acyltransferase" evidence="7">
    <location>
        <begin position="68"/>
        <end position="180"/>
    </location>
</feature>
<keyword evidence="2" id="KW-0444">Lipid biosynthesis</keyword>
<dbReference type="EMBL" id="UOFR01000069">
    <property type="protein sequence ID" value="VAW99593.1"/>
    <property type="molecule type" value="Genomic_DNA"/>
</dbReference>
<protein>
    <submittedName>
        <fullName evidence="8">1-acyl-sn-glycerol-3-phosphate acyltransferase</fullName>
        <ecNumber evidence="8">2.3.1.51</ecNumber>
    </submittedName>
</protein>
<evidence type="ECO:0000256" key="3">
    <source>
        <dbReference type="ARBA" id="ARBA00022679"/>
    </source>
</evidence>
<proteinExistence type="predicted"/>
<evidence type="ECO:0000256" key="5">
    <source>
        <dbReference type="ARBA" id="ARBA00023315"/>
    </source>
</evidence>
<keyword evidence="6" id="KW-0472">Membrane</keyword>
<evidence type="ECO:0000313" key="8">
    <source>
        <dbReference type="EMBL" id="VAW99593.1"/>
    </source>
</evidence>
<reference evidence="8" key="1">
    <citation type="submission" date="2018-06" db="EMBL/GenBank/DDBJ databases">
        <authorList>
            <person name="Zhirakovskaya E."/>
        </authorList>
    </citation>
    <scope>NUCLEOTIDE SEQUENCE</scope>
</reference>
<dbReference type="SUPFAM" id="SSF69593">
    <property type="entry name" value="Glycerol-3-phosphate (1)-acyltransferase"/>
    <property type="match status" value="1"/>
</dbReference>
<keyword evidence="6" id="KW-0812">Transmembrane</keyword>
<dbReference type="AlphaFoldDB" id="A0A3B1AI81"/>
<name>A0A3B1AI81_9ZZZZ</name>